<name>A0A9Q3ZG65_9GAMM</name>
<feature type="binding site" evidence="3">
    <location>
        <position position="134"/>
    </location>
    <ligand>
        <name>a divalent metal cation</name>
        <dbReference type="ChEBI" id="CHEBI:60240"/>
    </ligand>
</feature>
<dbReference type="EMBL" id="JAJVKT010000026">
    <property type="protein sequence ID" value="MCE7510556.1"/>
    <property type="molecule type" value="Genomic_DNA"/>
</dbReference>
<dbReference type="GO" id="GO:0046872">
    <property type="term" value="F:metal ion binding"/>
    <property type="evidence" value="ECO:0007669"/>
    <property type="project" value="UniProtKB-KW"/>
</dbReference>
<feature type="binding site" evidence="3">
    <location>
        <position position="49"/>
    </location>
    <ligand>
        <name>a divalent metal cation</name>
        <dbReference type="ChEBI" id="CHEBI:60240"/>
    </ligand>
</feature>
<reference evidence="4" key="1">
    <citation type="submission" date="2022-01" db="EMBL/GenBank/DDBJ databases">
        <authorList>
            <person name="Karlyshev A.V."/>
            <person name="Jaspars M."/>
        </authorList>
    </citation>
    <scope>NUCLEOTIDE SEQUENCE</scope>
    <source>
        <strain evidence="4">AGSA3-2</strain>
    </source>
</reference>
<dbReference type="AlphaFoldDB" id="A0A9Q3ZG65"/>
<sequence length="165" mass="19512">MWLTHYSTLARYNQWQNRQHYQLCAKLDDTQRKADRGLFFHSIHGTLNHLLLTDRLWLGRFLDRPFQVRSLDQQLYEDFDQLWRERDSTDQAILDYIAGLEESRLDGELSYVSASTGQSRSYPLRLCLTHFFNHQTHHRGQLTTAYGQLGHDVGITDLIFMPRSP</sequence>
<dbReference type="SUPFAM" id="SSF109854">
    <property type="entry name" value="DinB/YfiT-like putative metalloenzymes"/>
    <property type="match status" value="1"/>
</dbReference>
<dbReference type="RefSeq" id="WP_063140018.1">
    <property type="nucleotide sequence ID" value="NZ_CBDDTQ010000006.1"/>
</dbReference>
<gene>
    <name evidence="4" type="ORF">LZG35_18115</name>
</gene>
<feature type="binding site" evidence="3">
    <location>
        <position position="138"/>
    </location>
    <ligand>
        <name>a divalent metal cation</name>
        <dbReference type="ChEBI" id="CHEBI:60240"/>
    </ligand>
</feature>
<organism evidence="4 5">
    <name type="scientific">Alloalcanivorax xenomutans</name>
    <dbReference type="NCBI Taxonomy" id="1094342"/>
    <lineage>
        <taxon>Bacteria</taxon>
        <taxon>Pseudomonadati</taxon>
        <taxon>Pseudomonadota</taxon>
        <taxon>Gammaproteobacteria</taxon>
        <taxon>Oceanospirillales</taxon>
        <taxon>Alcanivoracaceae</taxon>
        <taxon>Alloalcanivorax</taxon>
    </lineage>
</organism>
<evidence type="ECO:0000256" key="2">
    <source>
        <dbReference type="ARBA" id="ARBA00022723"/>
    </source>
</evidence>
<dbReference type="InterPro" id="IPR034660">
    <property type="entry name" value="DinB/YfiT-like"/>
</dbReference>
<dbReference type="InterPro" id="IPR007837">
    <property type="entry name" value="DinB"/>
</dbReference>
<keyword evidence="5" id="KW-1185">Reference proteome</keyword>
<comment type="caution">
    <text evidence="4">The sequence shown here is derived from an EMBL/GenBank/DDBJ whole genome shotgun (WGS) entry which is preliminary data.</text>
</comment>
<dbReference type="Pfam" id="PF05163">
    <property type="entry name" value="DinB"/>
    <property type="match status" value="1"/>
</dbReference>
<comment type="similarity">
    <text evidence="1">Belongs to the DinB family.</text>
</comment>
<dbReference type="KEGG" id="axe:P40_15365"/>
<dbReference type="PANTHER" id="PTHR37302">
    <property type="entry name" value="SLR1116 PROTEIN"/>
    <property type="match status" value="1"/>
</dbReference>
<protein>
    <submittedName>
        <fullName evidence="4">DinB family protein</fullName>
    </submittedName>
</protein>
<evidence type="ECO:0000313" key="4">
    <source>
        <dbReference type="EMBL" id="MCE7510556.1"/>
    </source>
</evidence>
<evidence type="ECO:0000313" key="5">
    <source>
        <dbReference type="Proteomes" id="UP001107961"/>
    </source>
</evidence>
<keyword evidence="2 3" id="KW-0479">Metal-binding</keyword>
<evidence type="ECO:0000256" key="1">
    <source>
        <dbReference type="ARBA" id="ARBA00008635"/>
    </source>
</evidence>
<proteinExistence type="inferred from homology"/>
<evidence type="ECO:0000256" key="3">
    <source>
        <dbReference type="PIRSR" id="PIRSR607837-1"/>
    </source>
</evidence>
<dbReference type="Proteomes" id="UP001107961">
    <property type="component" value="Unassembled WGS sequence"/>
</dbReference>
<dbReference type="Gene3D" id="1.20.120.450">
    <property type="entry name" value="dinb family like domain"/>
    <property type="match status" value="1"/>
</dbReference>
<dbReference type="PANTHER" id="PTHR37302:SF1">
    <property type="entry name" value="PROTEIN DINB"/>
    <property type="match status" value="1"/>
</dbReference>
<accession>A0A9Q3ZG65</accession>